<keyword evidence="2" id="KW-0378">Hydrolase</keyword>
<dbReference type="Proteomes" id="UP001620339">
    <property type="component" value="Unassembled WGS sequence"/>
</dbReference>
<dbReference type="PIRSF" id="PIRSF037442">
    <property type="entry name" value="UCP037442_abhydr"/>
    <property type="match status" value="1"/>
</dbReference>
<evidence type="ECO:0000313" key="2">
    <source>
        <dbReference type="EMBL" id="MFK2876995.1"/>
    </source>
</evidence>
<organism evidence="2 3">
    <name type="scientific">Rhodanobacter hydrolyticus</name>
    <dbReference type="NCBI Taxonomy" id="2250595"/>
    <lineage>
        <taxon>Bacteria</taxon>
        <taxon>Pseudomonadati</taxon>
        <taxon>Pseudomonadota</taxon>
        <taxon>Gammaproteobacteria</taxon>
        <taxon>Lysobacterales</taxon>
        <taxon>Rhodanobacteraceae</taxon>
        <taxon>Rhodanobacter</taxon>
    </lineage>
</organism>
<protein>
    <submittedName>
        <fullName evidence="2">Alpha/beta fold hydrolase</fullName>
    </submittedName>
</protein>
<evidence type="ECO:0000313" key="3">
    <source>
        <dbReference type="Proteomes" id="UP001620339"/>
    </source>
</evidence>
<dbReference type="RefSeq" id="WP_404613057.1">
    <property type="nucleotide sequence ID" value="NZ_JADIKK010000008.1"/>
</dbReference>
<accession>A0ABW8J634</accession>
<feature type="domain" description="Serine aminopeptidase S33" evidence="1">
    <location>
        <begin position="32"/>
        <end position="164"/>
    </location>
</feature>
<dbReference type="Gene3D" id="3.40.50.1820">
    <property type="entry name" value="alpha/beta hydrolase"/>
    <property type="match status" value="1"/>
</dbReference>
<reference evidence="2 3" key="1">
    <citation type="submission" date="2020-10" db="EMBL/GenBank/DDBJ databases">
        <title>Phylogeny of dyella-like bacteria.</title>
        <authorList>
            <person name="Fu J."/>
        </authorList>
    </citation>
    <scope>NUCLEOTIDE SEQUENCE [LARGE SCALE GENOMIC DNA]</scope>
    <source>
        <strain evidence="2 3">KACC 19113</strain>
    </source>
</reference>
<name>A0ABW8J634_9GAMM</name>
<dbReference type="InterPro" id="IPR022742">
    <property type="entry name" value="Hydrolase_4"/>
</dbReference>
<comment type="caution">
    <text evidence="2">The sequence shown here is derived from an EMBL/GenBank/DDBJ whole genome shotgun (WGS) entry which is preliminary data.</text>
</comment>
<evidence type="ECO:0000259" key="1">
    <source>
        <dbReference type="Pfam" id="PF12146"/>
    </source>
</evidence>
<sequence length="299" mass="32160">MSPTTATEPTVLPLTMADGARAELLCVAPDGEPRDAVFWLPAMGMPAKHYLPLATALAARGVAVALHEWRGIGSSSLRASHRCNWSYRELLQLDLPAGMAALRAHWPQARAWVGGHSLGGQLACLYAALHPGDMAGIALVASGAPYWRRFRHGTLVGMAYVLAPLLAALRGHLPGRRIGFGGNEARGVIADWARSGRTGRYAAAGMAEDFEQRLASLELPVLAQRMRDDWLGPAASLDWLLGKMPHALRRHKQVTPDDLGGAPADHFSWMKAPGSIAARMVEWIATDDAVFTTPHHSSP</sequence>
<gene>
    <name evidence="2" type="ORF">ISP25_07950</name>
</gene>
<dbReference type="InterPro" id="IPR017208">
    <property type="entry name" value="UCP037442_abhydr"/>
</dbReference>
<proteinExistence type="predicted"/>
<dbReference type="Pfam" id="PF12146">
    <property type="entry name" value="Hydrolase_4"/>
    <property type="match status" value="1"/>
</dbReference>
<dbReference type="InterPro" id="IPR029058">
    <property type="entry name" value="AB_hydrolase_fold"/>
</dbReference>
<keyword evidence="3" id="KW-1185">Reference proteome</keyword>
<dbReference type="EMBL" id="JADIKK010000008">
    <property type="protein sequence ID" value="MFK2876995.1"/>
    <property type="molecule type" value="Genomic_DNA"/>
</dbReference>
<dbReference type="SUPFAM" id="SSF53474">
    <property type="entry name" value="alpha/beta-Hydrolases"/>
    <property type="match status" value="1"/>
</dbReference>
<dbReference type="GO" id="GO:0016787">
    <property type="term" value="F:hydrolase activity"/>
    <property type="evidence" value="ECO:0007669"/>
    <property type="project" value="UniProtKB-KW"/>
</dbReference>